<reference evidence="2" key="1">
    <citation type="submission" date="2023-05" db="EMBL/GenBank/DDBJ databases">
        <title>Nepenthes gracilis genome sequencing.</title>
        <authorList>
            <person name="Fukushima K."/>
        </authorList>
    </citation>
    <scope>NUCLEOTIDE SEQUENCE</scope>
    <source>
        <strain evidence="2">SING2019-196</strain>
    </source>
</reference>
<comment type="caution">
    <text evidence="2">The sequence shown here is derived from an EMBL/GenBank/DDBJ whole genome shotgun (WGS) entry which is preliminary data.</text>
</comment>
<dbReference type="AlphaFoldDB" id="A0AAD3TLN9"/>
<evidence type="ECO:0000256" key="1">
    <source>
        <dbReference type="SAM" id="MobiDB-lite"/>
    </source>
</evidence>
<organism evidence="2 3">
    <name type="scientific">Nepenthes gracilis</name>
    <name type="common">Slender pitcher plant</name>
    <dbReference type="NCBI Taxonomy" id="150966"/>
    <lineage>
        <taxon>Eukaryota</taxon>
        <taxon>Viridiplantae</taxon>
        <taxon>Streptophyta</taxon>
        <taxon>Embryophyta</taxon>
        <taxon>Tracheophyta</taxon>
        <taxon>Spermatophyta</taxon>
        <taxon>Magnoliopsida</taxon>
        <taxon>eudicotyledons</taxon>
        <taxon>Gunneridae</taxon>
        <taxon>Pentapetalae</taxon>
        <taxon>Caryophyllales</taxon>
        <taxon>Nepenthaceae</taxon>
        <taxon>Nepenthes</taxon>
    </lineage>
</organism>
<proteinExistence type="predicted"/>
<name>A0AAD3TLN9_NEPGR</name>
<keyword evidence="3" id="KW-1185">Reference proteome</keyword>
<feature type="compositionally biased region" description="Basic and acidic residues" evidence="1">
    <location>
        <begin position="243"/>
        <end position="252"/>
    </location>
</feature>
<gene>
    <name evidence="2" type="ORF">Nepgr_033714</name>
</gene>
<evidence type="ECO:0000313" key="2">
    <source>
        <dbReference type="EMBL" id="GMH31870.1"/>
    </source>
</evidence>
<protein>
    <submittedName>
        <fullName evidence="2">Uncharacterized protein</fullName>
    </submittedName>
</protein>
<feature type="region of interest" description="Disordered" evidence="1">
    <location>
        <begin position="237"/>
        <end position="273"/>
    </location>
</feature>
<dbReference type="Proteomes" id="UP001279734">
    <property type="component" value="Unassembled WGS sequence"/>
</dbReference>
<dbReference type="EMBL" id="BSYO01000043">
    <property type="protein sequence ID" value="GMH31870.1"/>
    <property type="molecule type" value="Genomic_DNA"/>
</dbReference>
<accession>A0AAD3TLN9</accession>
<sequence length="325" mass="35105">MAHPSTQQAQYKTTDFATSKYIQCIDQGKTVYGSAVKSCSSNYYPTGEKQKKTIDAASFSTAEVGIPISNRMSIQANSGRGSILLLILEWMLGCFGGNLGDLVTILVPPVCCFLSFAGYFGAQSCSDRDVMGLKVEQIDNPKPLELDGVGIRSGSSPSGPLPTVDNALGRKLRPDSEFPSCHSFGSDENSLESAKAFQEESLSAVGMFVDCPLHIAAVFISNRRGYSNQEFQHWDQHANISRGRIDSKEQPRKGKASASRATSSKNSKFGVYPQDPSAIAAPISGGIPRQRKWHLGRISFLRNAAPLATSASRIHNCISRDKTAS</sequence>
<evidence type="ECO:0000313" key="3">
    <source>
        <dbReference type="Proteomes" id="UP001279734"/>
    </source>
</evidence>